<proteinExistence type="predicted"/>
<protein>
    <submittedName>
        <fullName evidence="1">Uncharacterized protein</fullName>
    </submittedName>
</protein>
<reference evidence="1 2" key="1">
    <citation type="journal article" date="2016" name="Mol. Biol. Evol.">
        <title>Comparative Genomics of Early-Diverging Mushroom-Forming Fungi Provides Insights into the Origins of Lignocellulose Decay Capabilities.</title>
        <authorList>
            <person name="Nagy L.G."/>
            <person name="Riley R."/>
            <person name="Tritt A."/>
            <person name="Adam C."/>
            <person name="Daum C."/>
            <person name="Floudas D."/>
            <person name="Sun H."/>
            <person name="Yadav J.S."/>
            <person name="Pangilinan J."/>
            <person name="Larsson K.H."/>
            <person name="Matsuura K."/>
            <person name="Barry K."/>
            <person name="Labutti K."/>
            <person name="Kuo R."/>
            <person name="Ohm R.A."/>
            <person name="Bhattacharya S.S."/>
            <person name="Shirouzu T."/>
            <person name="Yoshinaga Y."/>
            <person name="Martin F.M."/>
            <person name="Grigoriev I.V."/>
            <person name="Hibbett D.S."/>
        </authorList>
    </citation>
    <scope>NUCLEOTIDE SEQUENCE [LARGE SCALE GENOMIC DNA]</scope>
    <source>
        <strain evidence="1 2">CBS 109695</strain>
    </source>
</reference>
<sequence length="229" mass="25661">MCLFYAYASNIFIPDRNRLLVVFASRATADEWWRAVSTSPHAAHVKRSSPQFYSYDVLRYNLLTFFQGDARFDPLAGQFLGRMWFNVMFNSDAPGFSVIPPVQITDHISGNWFYIRSVSNHTLQWLYNPGSTYVRISNNKGTKFRVMIRDMPAGTMMVGSDLVTLQIGARVHIDVQGAGRVGVTGGHPPVFLFSDLENGNFSAPADDVYALVYVGTDSPSSPRESWELA</sequence>
<dbReference type="OrthoDB" id="5364171at2759"/>
<dbReference type="Proteomes" id="UP000076532">
    <property type="component" value="Unassembled WGS sequence"/>
</dbReference>
<gene>
    <name evidence="1" type="ORF">FIBSPDRAFT_929179</name>
</gene>
<accession>A0A166NYE3</accession>
<dbReference type="AlphaFoldDB" id="A0A166NYE3"/>
<name>A0A166NYE3_9AGAM</name>
<keyword evidence="2" id="KW-1185">Reference proteome</keyword>
<evidence type="ECO:0000313" key="2">
    <source>
        <dbReference type="Proteomes" id="UP000076532"/>
    </source>
</evidence>
<dbReference type="EMBL" id="KV417520">
    <property type="protein sequence ID" value="KZP25505.1"/>
    <property type="molecule type" value="Genomic_DNA"/>
</dbReference>
<evidence type="ECO:0000313" key="1">
    <source>
        <dbReference type="EMBL" id="KZP25505.1"/>
    </source>
</evidence>
<organism evidence="1 2">
    <name type="scientific">Athelia psychrophila</name>
    <dbReference type="NCBI Taxonomy" id="1759441"/>
    <lineage>
        <taxon>Eukaryota</taxon>
        <taxon>Fungi</taxon>
        <taxon>Dikarya</taxon>
        <taxon>Basidiomycota</taxon>
        <taxon>Agaricomycotina</taxon>
        <taxon>Agaricomycetes</taxon>
        <taxon>Agaricomycetidae</taxon>
        <taxon>Atheliales</taxon>
        <taxon>Atheliaceae</taxon>
        <taxon>Athelia</taxon>
    </lineage>
</organism>